<name>A0A2R5ENK8_9BACL</name>
<dbReference type="AlphaFoldDB" id="A0A2R5ENK8"/>
<sequence length="170" mass="18638">MVKPNHCRNWMSIVLLGVVLLLTAACGGSVSETLVGYAVAHSEQGVLVVEPLNEDPESDKTFRAAVWVGNLHRNQVGNLLQVQLGAQADSYPGLSLSKKTKQQQQPKGERSVLIASLDYAKTKWENGLPVIDSVSYDKEAAKWEIDLGCLLDEEQKLKLLVDAKQEIAEL</sequence>
<dbReference type="RefSeq" id="WP_108993243.1">
    <property type="nucleotide sequence ID" value="NZ_BDQX01000163.1"/>
</dbReference>
<comment type="caution">
    <text evidence="1">The sequence shown here is derived from an EMBL/GenBank/DDBJ whole genome shotgun (WGS) entry which is preliminary data.</text>
</comment>
<evidence type="ECO:0000313" key="1">
    <source>
        <dbReference type="EMBL" id="GBG08260.1"/>
    </source>
</evidence>
<evidence type="ECO:0000313" key="2">
    <source>
        <dbReference type="Proteomes" id="UP000245202"/>
    </source>
</evidence>
<organism evidence="1 2">
    <name type="scientific">Paenibacillus agaridevorans</name>
    <dbReference type="NCBI Taxonomy" id="171404"/>
    <lineage>
        <taxon>Bacteria</taxon>
        <taxon>Bacillati</taxon>
        <taxon>Bacillota</taxon>
        <taxon>Bacilli</taxon>
        <taxon>Bacillales</taxon>
        <taxon>Paenibacillaceae</taxon>
        <taxon>Paenibacillus</taxon>
    </lineage>
</organism>
<dbReference type="EMBL" id="BDQX01000163">
    <property type="protein sequence ID" value="GBG08260.1"/>
    <property type="molecule type" value="Genomic_DNA"/>
</dbReference>
<dbReference type="Proteomes" id="UP000245202">
    <property type="component" value="Unassembled WGS sequence"/>
</dbReference>
<reference evidence="1 2" key="1">
    <citation type="submission" date="2017-08" db="EMBL/GenBank/DDBJ databases">
        <title>Substantial Increase in Enzyme Production by Combined Drug-Resistance Mutations in Paenibacillus agaridevorans.</title>
        <authorList>
            <person name="Tanaka Y."/>
            <person name="Funane K."/>
            <person name="Hosaka T."/>
            <person name="Shiwa Y."/>
            <person name="Fujita N."/>
            <person name="Miyazaki T."/>
            <person name="Yoshikawa H."/>
            <person name="Murakami K."/>
            <person name="Kasahara K."/>
            <person name="Inaoka T."/>
            <person name="Hiraga Y."/>
            <person name="Ochi K."/>
        </authorList>
    </citation>
    <scope>NUCLEOTIDE SEQUENCE [LARGE SCALE GENOMIC DNA]</scope>
    <source>
        <strain evidence="1 2">T-3040</strain>
    </source>
</reference>
<proteinExistence type="predicted"/>
<accession>A0A2R5ENK8</accession>
<evidence type="ECO:0008006" key="3">
    <source>
        <dbReference type="Google" id="ProtNLM"/>
    </source>
</evidence>
<gene>
    <name evidence="1" type="ORF">PAT3040_02832</name>
</gene>
<dbReference type="PROSITE" id="PS51257">
    <property type="entry name" value="PROKAR_LIPOPROTEIN"/>
    <property type="match status" value="1"/>
</dbReference>
<protein>
    <recommendedName>
        <fullName evidence="3">DUF3221 domain-containing protein</fullName>
    </recommendedName>
</protein>
<keyword evidence="2" id="KW-1185">Reference proteome</keyword>